<dbReference type="EMBL" id="JAKWBI020000044">
    <property type="protein sequence ID" value="KAJ2904786.1"/>
    <property type="molecule type" value="Genomic_DNA"/>
</dbReference>
<evidence type="ECO:0000256" key="2">
    <source>
        <dbReference type="SAM" id="Phobius"/>
    </source>
</evidence>
<keyword evidence="2" id="KW-1133">Transmembrane helix</keyword>
<keyword evidence="4" id="KW-1185">Reference proteome</keyword>
<feature type="transmembrane region" description="Helical" evidence="2">
    <location>
        <begin position="109"/>
        <end position="131"/>
    </location>
</feature>
<sequence>MLTSHLFLASRSTLATISKDSHFATRLSPTTSLDLIHLASSSSASRTKPNKMSSSEKFPHGKAAKSDISPAVSSIARFLAFTLALITLPLTTYYICVNKIPAFGGSSTLGGALAAVVANIILIAYLGVVMFEDSEEINAGKTHREVKKTQRKDNGHGSREGYGDEEEIGHGQAAASGDRGSFVRDQDRD</sequence>
<comment type="caution">
    <text evidence="3">The sequence shown here is derived from an EMBL/GenBank/DDBJ whole genome shotgun (WGS) entry which is preliminary data.</text>
</comment>
<evidence type="ECO:0000313" key="3">
    <source>
        <dbReference type="EMBL" id="KAJ2904786.1"/>
    </source>
</evidence>
<feature type="compositionally biased region" description="Basic and acidic residues" evidence="1">
    <location>
        <begin position="147"/>
        <end position="162"/>
    </location>
</feature>
<organism evidence="3 4">
    <name type="scientific">Zalerion maritima</name>
    <dbReference type="NCBI Taxonomy" id="339359"/>
    <lineage>
        <taxon>Eukaryota</taxon>
        <taxon>Fungi</taxon>
        <taxon>Dikarya</taxon>
        <taxon>Ascomycota</taxon>
        <taxon>Pezizomycotina</taxon>
        <taxon>Sordariomycetes</taxon>
        <taxon>Lulworthiomycetidae</taxon>
        <taxon>Lulworthiales</taxon>
        <taxon>Lulworthiaceae</taxon>
        <taxon>Zalerion</taxon>
    </lineage>
</organism>
<name>A0AAD5S340_9PEZI</name>
<keyword evidence="2" id="KW-0472">Membrane</keyword>
<gene>
    <name evidence="3" type="ORF">MKZ38_007142</name>
</gene>
<feature type="compositionally biased region" description="Polar residues" evidence="1">
    <location>
        <begin position="44"/>
        <end position="56"/>
    </location>
</feature>
<dbReference type="AlphaFoldDB" id="A0AAD5S340"/>
<dbReference type="Proteomes" id="UP001201980">
    <property type="component" value="Unassembled WGS sequence"/>
</dbReference>
<protein>
    <submittedName>
        <fullName evidence="3">Vacuolar ATPase assembly integral membrane protein VMA21</fullName>
    </submittedName>
</protein>
<evidence type="ECO:0000256" key="1">
    <source>
        <dbReference type="SAM" id="MobiDB-lite"/>
    </source>
</evidence>
<feature type="transmembrane region" description="Helical" evidence="2">
    <location>
        <begin position="75"/>
        <end position="97"/>
    </location>
</feature>
<feature type="region of interest" description="Disordered" evidence="1">
    <location>
        <begin position="139"/>
        <end position="189"/>
    </location>
</feature>
<keyword evidence="2" id="KW-0812">Transmembrane</keyword>
<proteinExistence type="predicted"/>
<reference evidence="3" key="1">
    <citation type="submission" date="2022-07" db="EMBL/GenBank/DDBJ databases">
        <title>Draft genome sequence of Zalerion maritima ATCC 34329, a (micro)plastics degrading marine fungus.</title>
        <authorList>
            <person name="Paco A."/>
            <person name="Goncalves M.F.M."/>
            <person name="Rocha-Santos T.A.P."/>
            <person name="Alves A."/>
        </authorList>
    </citation>
    <scope>NUCLEOTIDE SEQUENCE</scope>
    <source>
        <strain evidence="3">ATCC 34329</strain>
    </source>
</reference>
<evidence type="ECO:0000313" key="4">
    <source>
        <dbReference type="Proteomes" id="UP001201980"/>
    </source>
</evidence>
<accession>A0AAD5S340</accession>
<feature type="region of interest" description="Disordered" evidence="1">
    <location>
        <begin position="44"/>
        <end position="64"/>
    </location>
</feature>